<dbReference type="InterPro" id="IPR047705">
    <property type="entry name" value="AimR-like"/>
</dbReference>
<dbReference type="Proteomes" id="UP001597383">
    <property type="component" value="Unassembled WGS sequence"/>
</dbReference>
<dbReference type="RefSeq" id="WP_377556324.1">
    <property type="nucleotide sequence ID" value="NZ_JBHUMI010000014.1"/>
</dbReference>
<sequence length="344" mass="40776">MMNSDNIKLTTSYMSTMTELTMGQVILLLSQEHDDQVAIDLTRKYCLQSTSSEIQKKGLEFLYINNFYDDLQQLIYINEESESISNRLWAKVYQIVLDRRIKRYPPEVLRHELQRIKTDEPELKCLKEFVIVDTYYDQLDFSKIGNFLSKQQVLFDAIDDHFMLSSFNLRLYQKLFIYYWKRNELIMARKYAFRAINQTNSPKTKLNMHINLGLTYSFDTYYQGMYHLKEALKIAKRYNLKQRIYSIENYNIPFLSAIFKKVNGITSNDITEQAHIEIAKGNNDKAIKLLENVELNSPFKMYYMGLAKQDSNLLIESSKFFIEKRSDYFFSKLPINALKKMGQL</sequence>
<keyword evidence="1" id="KW-0675">Receptor</keyword>
<dbReference type="EMBL" id="JBHUHQ010000015">
    <property type="protein sequence ID" value="MFD2044447.1"/>
    <property type="molecule type" value="Genomic_DNA"/>
</dbReference>
<evidence type="ECO:0000313" key="1">
    <source>
        <dbReference type="EMBL" id="MFD2044447.1"/>
    </source>
</evidence>
<evidence type="ECO:0000313" key="2">
    <source>
        <dbReference type="Proteomes" id="UP001597383"/>
    </source>
</evidence>
<gene>
    <name evidence="1" type="ORF">ACFSJF_09230</name>
</gene>
<accession>A0ABW4VXX4</accession>
<organism evidence="1 2">
    <name type="scientific">Ornithinibacillus salinisoli</name>
    <dbReference type="NCBI Taxonomy" id="1848459"/>
    <lineage>
        <taxon>Bacteria</taxon>
        <taxon>Bacillati</taxon>
        <taxon>Bacillota</taxon>
        <taxon>Bacilli</taxon>
        <taxon>Bacillales</taxon>
        <taxon>Bacillaceae</taxon>
        <taxon>Ornithinibacillus</taxon>
    </lineage>
</organism>
<keyword evidence="2" id="KW-1185">Reference proteome</keyword>
<dbReference type="NCBIfam" id="NF038310">
    <property type="entry name" value="lysogeny_AimR"/>
    <property type="match status" value="1"/>
</dbReference>
<name>A0ABW4VXX4_9BACI</name>
<dbReference type="Pfam" id="PF22871">
    <property type="entry name" value="AimR"/>
    <property type="match status" value="1"/>
</dbReference>
<comment type="caution">
    <text evidence="1">The sequence shown here is derived from an EMBL/GenBank/DDBJ whole genome shotgun (WGS) entry which is preliminary data.</text>
</comment>
<protein>
    <submittedName>
        <fullName evidence="1">AimR family lysis-lysogeny pheromone receptor</fullName>
    </submittedName>
</protein>
<proteinExistence type="predicted"/>
<reference evidence="2" key="1">
    <citation type="journal article" date="2019" name="Int. J. Syst. Evol. Microbiol.">
        <title>The Global Catalogue of Microorganisms (GCM) 10K type strain sequencing project: providing services to taxonomists for standard genome sequencing and annotation.</title>
        <authorList>
            <consortium name="The Broad Institute Genomics Platform"/>
            <consortium name="The Broad Institute Genome Sequencing Center for Infectious Disease"/>
            <person name="Wu L."/>
            <person name="Ma J."/>
        </authorList>
    </citation>
    <scope>NUCLEOTIDE SEQUENCE [LARGE SCALE GENOMIC DNA]</scope>
    <source>
        <strain evidence="2">R28</strain>
    </source>
</reference>